<dbReference type="PRINTS" id="PR00099">
    <property type="entry name" value="CPSGATASE"/>
</dbReference>
<dbReference type="InterPro" id="IPR029062">
    <property type="entry name" value="Class_I_gatase-like"/>
</dbReference>
<dbReference type="PRINTS" id="PR00097">
    <property type="entry name" value="ANTSNTHASEII"/>
</dbReference>
<dbReference type="PANTHER" id="PTHR43418:SF4">
    <property type="entry name" value="MULTIFUNCTIONAL TRYPTOPHAN BIOSYNTHESIS PROTEIN"/>
    <property type="match status" value="1"/>
</dbReference>
<dbReference type="GO" id="GO:0000162">
    <property type="term" value="P:L-tryptophan biosynthetic process"/>
    <property type="evidence" value="ECO:0007669"/>
    <property type="project" value="UniProtKB-KW"/>
</dbReference>
<evidence type="ECO:0000256" key="2">
    <source>
        <dbReference type="ARBA" id="ARBA00011743"/>
    </source>
</evidence>
<dbReference type="GeneID" id="37543683"/>
<dbReference type="RefSeq" id="YP_009504483.1">
    <property type="nucleotide sequence ID" value="NC_038215.1"/>
</dbReference>
<dbReference type="InterPro" id="IPR006221">
    <property type="entry name" value="TrpG/PapA_dom"/>
</dbReference>
<dbReference type="CDD" id="cd01743">
    <property type="entry name" value="GATase1_Anthranilate_Synthase"/>
    <property type="match status" value="1"/>
</dbReference>
<evidence type="ECO:0000256" key="1">
    <source>
        <dbReference type="ARBA" id="ARBA00004873"/>
    </source>
</evidence>
<evidence type="ECO:0000259" key="8">
    <source>
        <dbReference type="Pfam" id="PF00117"/>
    </source>
</evidence>
<comment type="pathway">
    <text evidence="1">Amino-acid biosynthesis; L-tryptophan biosynthesis; L-tryptophan from chorismate: step 1/5.</text>
</comment>
<dbReference type="PANTHER" id="PTHR43418">
    <property type="entry name" value="MULTIFUNCTIONAL TRYPTOPHAN BIOSYNTHESIS PROTEIN-RELATED"/>
    <property type="match status" value="1"/>
</dbReference>
<comment type="subunit">
    <text evidence="2">Tetramer of two components I and two components II.</text>
</comment>
<sequence length="191" mass="21380">MLLLLDNYDSFTYNLAQYLNELGVDILVRRNDKITVKEIQNLNIQGVVISPGPGRPTEAGISMEIIKELGPTMPILGVCLGHQTIGHIFGGKIIKAPQLIHGKPSTIYHNQKGVFSNLENPLIATRYHSLIIEKESCPPELEITAWTEDGLIMGVQHKQYQHIQGIQFHPESILTKFGKQMLQNFLSSINL</sequence>
<name>A0A2Z4HFW4_9EUKA</name>
<dbReference type="GO" id="GO:0005829">
    <property type="term" value="C:cytosol"/>
    <property type="evidence" value="ECO:0007669"/>
    <property type="project" value="TreeGrafter"/>
</dbReference>
<dbReference type="Pfam" id="PF00117">
    <property type="entry name" value="GATase"/>
    <property type="match status" value="1"/>
</dbReference>
<evidence type="ECO:0000256" key="6">
    <source>
        <dbReference type="ARBA" id="ARBA00022962"/>
    </source>
</evidence>
<evidence type="ECO:0000256" key="5">
    <source>
        <dbReference type="ARBA" id="ARBA00022822"/>
    </source>
</evidence>
<organism evidence="9">
    <name type="scientific">Cyanophora sudae</name>
    <dbReference type="NCBI Taxonomy" id="1522369"/>
    <lineage>
        <taxon>Eukaryota</taxon>
        <taxon>Glaucocystophyceae</taxon>
        <taxon>Cyanophorales</taxon>
        <taxon>Cyanophoraceae</taxon>
        <taxon>Cyanophora</taxon>
    </lineage>
</organism>
<dbReference type="AlphaFoldDB" id="A0A2Z4HFW4"/>
<dbReference type="EMBL" id="MG601102">
    <property type="protein sequence ID" value="AWW13655.1"/>
    <property type="molecule type" value="Genomic_DNA"/>
</dbReference>
<reference evidence="9" key="1">
    <citation type="journal article" date="2018" name="Adv. Bot. Res.">
        <title>Chapter Four - Comparative Plastid Genomics of Glaucophytes species.</title>
        <authorList>
            <person name="Reyes-Prieto A."/>
            <person name="Russell S."/>
            <person name="Figueroa-Martinez F."/>
            <person name="Jackson C."/>
        </authorList>
    </citation>
    <scope>NUCLEOTIDE SEQUENCE</scope>
    <source>
        <strain evidence="9">NIES-764</strain>
    </source>
</reference>
<protein>
    <recommendedName>
        <fullName evidence="4">Anthranilate synthase component 2</fullName>
        <ecNumber evidence="3">4.1.3.27</ecNumber>
    </recommendedName>
    <alternativeName>
        <fullName evidence="7">Anthranilate synthase, glutamine amidotransferase component</fullName>
    </alternativeName>
</protein>
<keyword evidence="9" id="KW-0934">Plastid</keyword>
<geneLocation type="plastid" evidence="9"/>
<feature type="domain" description="Glutamine amidotransferase" evidence="8">
    <location>
        <begin position="3"/>
        <end position="186"/>
    </location>
</feature>
<dbReference type="GO" id="GO:0004049">
    <property type="term" value="F:anthranilate synthase activity"/>
    <property type="evidence" value="ECO:0007669"/>
    <property type="project" value="UniProtKB-EC"/>
</dbReference>
<keyword evidence="5" id="KW-0028">Amino-acid biosynthesis</keyword>
<dbReference type="EC" id="4.1.3.27" evidence="3"/>
<accession>A0A2Z4HFW4</accession>
<keyword evidence="6" id="KW-0315">Glutamine amidotransferase</keyword>
<dbReference type="PROSITE" id="PS51273">
    <property type="entry name" value="GATASE_TYPE_1"/>
    <property type="match status" value="1"/>
</dbReference>
<keyword evidence="5" id="KW-0822">Tryptophan biosynthesis</keyword>
<dbReference type="InterPro" id="IPR050472">
    <property type="entry name" value="Anth_synth/Amidotransfase"/>
</dbReference>
<evidence type="ECO:0000256" key="4">
    <source>
        <dbReference type="ARBA" id="ARBA00020654"/>
    </source>
</evidence>
<proteinExistence type="predicted"/>
<dbReference type="InterPro" id="IPR017926">
    <property type="entry name" value="GATASE"/>
</dbReference>
<evidence type="ECO:0000313" key="9">
    <source>
        <dbReference type="EMBL" id="AWW13655.1"/>
    </source>
</evidence>
<evidence type="ECO:0000256" key="3">
    <source>
        <dbReference type="ARBA" id="ARBA00012266"/>
    </source>
</evidence>
<dbReference type="NCBIfam" id="TIGR00566">
    <property type="entry name" value="trpG_papA"/>
    <property type="match status" value="1"/>
</dbReference>
<dbReference type="PRINTS" id="PR00096">
    <property type="entry name" value="GATASE"/>
</dbReference>
<evidence type="ECO:0000256" key="7">
    <source>
        <dbReference type="ARBA" id="ARBA00082672"/>
    </source>
</evidence>
<dbReference type="FunFam" id="3.40.50.880:FF:000003">
    <property type="entry name" value="Anthranilate synthase component II"/>
    <property type="match status" value="1"/>
</dbReference>
<dbReference type="Gene3D" id="3.40.50.880">
    <property type="match status" value="1"/>
</dbReference>
<gene>
    <name evidence="9" type="primary">trpG</name>
</gene>
<dbReference type="SUPFAM" id="SSF52317">
    <property type="entry name" value="Class I glutamine amidotransferase-like"/>
    <property type="match status" value="1"/>
</dbReference>
<keyword evidence="5" id="KW-0057">Aromatic amino acid biosynthesis</keyword>